<dbReference type="InterPro" id="IPR005114">
    <property type="entry name" value="Helicase_assoc"/>
</dbReference>
<dbReference type="Gene3D" id="3.40.50.300">
    <property type="entry name" value="P-loop containing nucleotide triphosphate hydrolases"/>
    <property type="match status" value="2"/>
</dbReference>
<dbReference type="InterPro" id="IPR001650">
    <property type="entry name" value="Helicase_C-like"/>
</dbReference>
<keyword evidence="4" id="KW-0347">Helicase</keyword>
<dbReference type="GO" id="GO:0016787">
    <property type="term" value="F:hydrolase activity"/>
    <property type="evidence" value="ECO:0007669"/>
    <property type="project" value="InterPro"/>
</dbReference>
<organism evidence="4 5">
    <name type="scientific">Mycolicibacterium gilvum</name>
    <dbReference type="NCBI Taxonomy" id="1804"/>
    <lineage>
        <taxon>Bacteria</taxon>
        <taxon>Bacillati</taxon>
        <taxon>Actinomycetota</taxon>
        <taxon>Actinomycetes</taxon>
        <taxon>Mycobacteriales</taxon>
        <taxon>Mycobacteriaceae</taxon>
        <taxon>Mycolicibacterium</taxon>
    </lineage>
</organism>
<dbReference type="SUPFAM" id="SSF52540">
    <property type="entry name" value="P-loop containing nucleoside triphosphate hydrolases"/>
    <property type="match status" value="1"/>
</dbReference>
<sequence length="991" mass="108938">MLTLRDYQRAAVDAVTPDEHRALLVSGCGTGKTLMAVHAVAKLLAGAPGTVLLTFPTLGLLEQTYQVWRGEAPMPFSALAVCSQQISDPEDIADDELSIPSTTSAEQLAHWLADTAGVRVVFATYQSAAVLVEAHRAFSAAAWTVMVCDEAHRTAGRRGKPFAVVLDDHKIPAAHRLFFTATPKVHARGSSPSRSSARPRRNAVASMDNQDLYGRRVFSLPTRDAIQRGILSPFKVAVIAVTDSAVASALKDVRLISLAAGEDGSARADHVAAAIALTQAADDYQLSSVLAFHNTIAASRDFAATFARTHALLRARGLVSDGREAHITHIDGGSPLRGRKAAAEDTLGQHRPDQWNIVTNARCITEGIDIPALDAVFFAEPRSSDIDVAQAVGRAIRKNPNHDRPALIVLALTVDDSLDAETVIDISQFKKARQVLLALQSHDPSIGADLTRLWGTLGETGPGDSDSVHTDLVDILIPTDLPSELAEQFLRAFSVHTVDTLTQQWEDNFAALAAYAAAHGHASPPQQYTTADGRPLGQWVSGQRRAHGHGRMLPQRIERLEGLPGWAWNVVDARWETSFAALAAYADAHGHSYPPRTANLRLNQWVIGLRRPGQRQRLREDQRKRLEDLPGWSWAHRQTRQWESYFEELAAYAAAHGHASPPIGYVTDAGVELGQWVHDLRRPSRRAKLARARCRRLEALPGWSWEYRARPTWEAAFDALAAYAAEHGHTNPPGGEQTDDGRSLASWVTAQRQARSKGKLSAERCRRLEALPGWSWNLAEARWEENFAALAAFAATHRSCDPPPDYVSSTGASIADWIRGVRRAARAGSLSTERLKRLQSLPGWSPEARRFDAAWDENYDQLVAYADEHGHAAPGQHYRTASGMALGHWVSNQRAAYRTGRMARDFPDRIGRLEALPGWAWNTFDAQWDRGFRELQAYCAEHGAATPGSKLVTESGHGLGHWVSDQRKKRRAGQLSEERCRRLETLAGWSW</sequence>
<dbReference type="InterPro" id="IPR027417">
    <property type="entry name" value="P-loop_NTPase"/>
</dbReference>
<evidence type="ECO:0000313" key="5">
    <source>
        <dbReference type="Proteomes" id="UP000254291"/>
    </source>
</evidence>
<dbReference type="PANTHER" id="PTHR33418">
    <property type="entry name" value="HELICASE-ASSOCIATED"/>
    <property type="match status" value="1"/>
</dbReference>
<dbReference type="PROSITE" id="PS51192">
    <property type="entry name" value="HELICASE_ATP_BIND_1"/>
    <property type="match status" value="1"/>
</dbReference>
<protein>
    <submittedName>
        <fullName evidence="4">Helicase-associated</fullName>
    </submittedName>
</protein>
<dbReference type="PANTHER" id="PTHR33418:SF1">
    <property type="entry name" value="HELICASE-ASSOCIATED DOMAIN-CONTAINING PROTEIN"/>
    <property type="match status" value="1"/>
</dbReference>
<dbReference type="EMBL" id="UGQM01000003">
    <property type="protein sequence ID" value="SUE32534.1"/>
    <property type="molecule type" value="Genomic_DNA"/>
</dbReference>
<dbReference type="PROSITE" id="PS51194">
    <property type="entry name" value="HELICASE_CTER"/>
    <property type="match status" value="1"/>
</dbReference>
<dbReference type="CDD" id="cd18785">
    <property type="entry name" value="SF2_C"/>
    <property type="match status" value="1"/>
</dbReference>
<evidence type="ECO:0000313" key="4">
    <source>
        <dbReference type="EMBL" id="SUE32534.1"/>
    </source>
</evidence>
<feature type="region of interest" description="Disordered" evidence="1">
    <location>
        <begin position="186"/>
        <end position="205"/>
    </location>
</feature>
<accession>A0A379MLB1</accession>
<reference evidence="4 5" key="1">
    <citation type="submission" date="2018-06" db="EMBL/GenBank/DDBJ databases">
        <authorList>
            <consortium name="Pathogen Informatics"/>
            <person name="Doyle S."/>
        </authorList>
    </citation>
    <scope>NUCLEOTIDE SEQUENCE [LARGE SCALE GENOMIC DNA]</scope>
    <source>
        <strain evidence="4 5">NCTC10742</strain>
    </source>
</reference>
<dbReference type="SMART" id="SM00487">
    <property type="entry name" value="DEXDc"/>
    <property type="match status" value="1"/>
</dbReference>
<dbReference type="GO" id="GO:0005524">
    <property type="term" value="F:ATP binding"/>
    <property type="evidence" value="ECO:0007669"/>
    <property type="project" value="InterPro"/>
</dbReference>
<dbReference type="Gene3D" id="6.10.140.530">
    <property type="match status" value="7"/>
</dbReference>
<dbReference type="Pfam" id="PF00271">
    <property type="entry name" value="Helicase_C"/>
    <property type="match status" value="1"/>
</dbReference>
<dbReference type="GO" id="GO:0003677">
    <property type="term" value="F:DNA binding"/>
    <property type="evidence" value="ECO:0007669"/>
    <property type="project" value="InterPro"/>
</dbReference>
<dbReference type="Proteomes" id="UP000254291">
    <property type="component" value="Unassembled WGS sequence"/>
</dbReference>
<dbReference type="InterPro" id="IPR006935">
    <property type="entry name" value="Helicase/UvrB_N"/>
</dbReference>
<gene>
    <name evidence="4" type="ORF">NCTC10742_05897</name>
</gene>
<dbReference type="GO" id="GO:0004386">
    <property type="term" value="F:helicase activity"/>
    <property type="evidence" value="ECO:0007669"/>
    <property type="project" value="UniProtKB-KW"/>
</dbReference>
<dbReference type="Pfam" id="PF03457">
    <property type="entry name" value="HA"/>
    <property type="match status" value="7"/>
</dbReference>
<dbReference type="AlphaFoldDB" id="A0A379MLB1"/>
<dbReference type="Pfam" id="PF04851">
    <property type="entry name" value="ResIII"/>
    <property type="match status" value="1"/>
</dbReference>
<feature type="domain" description="Helicase ATP-binding" evidence="2">
    <location>
        <begin position="13"/>
        <end position="183"/>
    </location>
</feature>
<keyword evidence="4" id="KW-0378">Hydrolase</keyword>
<evidence type="ECO:0000259" key="3">
    <source>
        <dbReference type="PROSITE" id="PS51194"/>
    </source>
</evidence>
<keyword evidence="4" id="KW-0547">Nucleotide-binding</keyword>
<evidence type="ECO:0000259" key="2">
    <source>
        <dbReference type="PROSITE" id="PS51192"/>
    </source>
</evidence>
<feature type="domain" description="Helicase C-terminal" evidence="3">
    <location>
        <begin position="276"/>
        <end position="445"/>
    </location>
</feature>
<proteinExistence type="predicted"/>
<keyword evidence="4" id="KW-0067">ATP-binding</keyword>
<evidence type="ECO:0000256" key="1">
    <source>
        <dbReference type="SAM" id="MobiDB-lite"/>
    </source>
</evidence>
<dbReference type="RefSeq" id="WP_235660666.1">
    <property type="nucleotide sequence ID" value="NZ_JACKST010000162.1"/>
</dbReference>
<name>A0A379MLB1_9MYCO</name>
<dbReference type="InterPro" id="IPR014001">
    <property type="entry name" value="Helicase_ATP-bd"/>
</dbReference>